<keyword evidence="6" id="KW-0413">Isomerase</keyword>
<evidence type="ECO:0000256" key="1">
    <source>
        <dbReference type="ARBA" id="ARBA00004275"/>
    </source>
</evidence>
<gene>
    <name evidence="9" type="ORF">KCU98_g21457</name>
</gene>
<dbReference type="GO" id="GO:0005777">
    <property type="term" value="C:peroxisome"/>
    <property type="evidence" value="ECO:0007669"/>
    <property type="project" value="UniProtKB-SubCell"/>
</dbReference>
<dbReference type="FunFam" id="3.90.226.10:FF:000074">
    <property type="entry name" value="Enoyl-CoA hydratase (AFU_orthologue AFUA_2G10650)"/>
    <property type="match status" value="1"/>
</dbReference>
<sequence length="258" mass="27171">MSTQPPLTSVYNVTFPEPGIVLVTINRPAQMNSIPMSGHLEGQAIFEWFDDEPSLTVAIVTGAGPKAFCAGGDLKQQRDTPYGAEPQQQQPMALSGVAGLSRRTGKKPVIAAVNGFAFGGGAEICLNCDIVIAAKQATFGMPEVLRGLYAGAGGLSRVVRVCGLQVASELALTGRPISADEAHQFGFVNVVAESVEEMMTKALAMARQIAGSSPDAIIVTRSGLRESLACGSVEEASQRTEQRYSRALMTSENLRVGL</sequence>
<accession>A0A9P8F393</accession>
<dbReference type="AlphaFoldDB" id="A0A9P8F393"/>
<dbReference type="Gene3D" id="3.90.226.10">
    <property type="entry name" value="2-enoyl-CoA Hydratase, Chain A, domain 1"/>
    <property type="match status" value="1"/>
</dbReference>
<organism evidence="9 10">
    <name type="scientific">Aureobasidium melanogenum</name>
    <name type="common">Aureobasidium pullulans var. melanogenum</name>
    <dbReference type="NCBI Taxonomy" id="46634"/>
    <lineage>
        <taxon>Eukaryota</taxon>
        <taxon>Fungi</taxon>
        <taxon>Dikarya</taxon>
        <taxon>Ascomycota</taxon>
        <taxon>Pezizomycotina</taxon>
        <taxon>Dothideomycetes</taxon>
        <taxon>Dothideomycetidae</taxon>
        <taxon>Dothideales</taxon>
        <taxon>Saccotheciaceae</taxon>
        <taxon>Aureobasidium</taxon>
    </lineage>
</organism>
<dbReference type="PROSITE" id="PS00166">
    <property type="entry name" value="ENOYL_COA_HYDRATASE"/>
    <property type="match status" value="1"/>
</dbReference>
<dbReference type="CDD" id="cd06558">
    <property type="entry name" value="crotonase-like"/>
    <property type="match status" value="1"/>
</dbReference>
<evidence type="ECO:0000256" key="6">
    <source>
        <dbReference type="ARBA" id="ARBA00023235"/>
    </source>
</evidence>
<evidence type="ECO:0000256" key="4">
    <source>
        <dbReference type="ARBA" id="ARBA00023026"/>
    </source>
</evidence>
<feature type="non-terminal residue" evidence="9">
    <location>
        <position position="1"/>
    </location>
</feature>
<dbReference type="SUPFAM" id="SSF52096">
    <property type="entry name" value="ClpP/crotonase"/>
    <property type="match status" value="1"/>
</dbReference>
<evidence type="ECO:0000256" key="5">
    <source>
        <dbReference type="ARBA" id="ARBA00023140"/>
    </source>
</evidence>
<dbReference type="Proteomes" id="UP000729357">
    <property type="component" value="Unassembled WGS sequence"/>
</dbReference>
<comment type="pathway">
    <text evidence="2">Siderophore biosynthesis.</text>
</comment>
<comment type="caution">
    <text evidence="9">The sequence shown here is derived from an EMBL/GenBank/DDBJ whole genome shotgun (WGS) entry which is preliminary data.</text>
</comment>
<keyword evidence="7" id="KW-0456">Lyase</keyword>
<dbReference type="GO" id="GO:0005739">
    <property type="term" value="C:mitochondrion"/>
    <property type="evidence" value="ECO:0007669"/>
    <property type="project" value="TreeGrafter"/>
</dbReference>
<comment type="similarity">
    <text evidence="3 8">Belongs to the enoyl-CoA hydratase/isomerase family.</text>
</comment>
<dbReference type="InterPro" id="IPR029045">
    <property type="entry name" value="ClpP/crotonase-like_dom_sf"/>
</dbReference>
<evidence type="ECO:0000256" key="3">
    <source>
        <dbReference type="ARBA" id="ARBA00005254"/>
    </source>
</evidence>
<comment type="subcellular location">
    <subcellularLocation>
        <location evidence="1">Peroxisome</location>
    </subcellularLocation>
</comment>
<dbReference type="EMBL" id="JAHFXS010007511">
    <property type="protein sequence ID" value="KAG9925545.1"/>
    <property type="molecule type" value="Genomic_DNA"/>
</dbReference>
<keyword evidence="5" id="KW-0576">Peroxisome</keyword>
<protein>
    <submittedName>
        <fullName evidence="9">Enoyl-CoA hydratase</fullName>
    </submittedName>
</protein>
<dbReference type="Pfam" id="PF00378">
    <property type="entry name" value="ECH_1"/>
    <property type="match status" value="1"/>
</dbReference>
<evidence type="ECO:0000313" key="10">
    <source>
        <dbReference type="Proteomes" id="UP000729357"/>
    </source>
</evidence>
<dbReference type="GO" id="GO:0016829">
    <property type="term" value="F:lyase activity"/>
    <property type="evidence" value="ECO:0007669"/>
    <property type="project" value="UniProtKB-KW"/>
</dbReference>
<name>A0A9P8F393_AURME</name>
<keyword evidence="4" id="KW-0843">Virulence</keyword>
<dbReference type="PANTHER" id="PTHR11941">
    <property type="entry name" value="ENOYL-COA HYDRATASE-RELATED"/>
    <property type="match status" value="1"/>
</dbReference>
<dbReference type="GO" id="GO:0006635">
    <property type="term" value="P:fatty acid beta-oxidation"/>
    <property type="evidence" value="ECO:0007669"/>
    <property type="project" value="TreeGrafter"/>
</dbReference>
<dbReference type="InterPro" id="IPR001753">
    <property type="entry name" value="Enoyl-CoA_hydra/iso"/>
</dbReference>
<evidence type="ECO:0000256" key="7">
    <source>
        <dbReference type="ARBA" id="ARBA00023239"/>
    </source>
</evidence>
<reference evidence="9" key="2">
    <citation type="submission" date="2021-08" db="EMBL/GenBank/DDBJ databases">
        <authorList>
            <person name="Gostincar C."/>
            <person name="Sun X."/>
            <person name="Song Z."/>
            <person name="Gunde-Cimerman N."/>
        </authorList>
    </citation>
    <scope>NUCLEOTIDE SEQUENCE</scope>
    <source>
        <strain evidence="9">EXF-9298</strain>
    </source>
</reference>
<proteinExistence type="inferred from homology"/>
<evidence type="ECO:0000313" key="9">
    <source>
        <dbReference type="EMBL" id="KAG9925545.1"/>
    </source>
</evidence>
<dbReference type="InterPro" id="IPR018376">
    <property type="entry name" value="Enoyl-CoA_hyd/isom_CS"/>
</dbReference>
<evidence type="ECO:0000256" key="8">
    <source>
        <dbReference type="RuleBase" id="RU003707"/>
    </source>
</evidence>
<keyword evidence="10" id="KW-1185">Reference proteome</keyword>
<evidence type="ECO:0000256" key="2">
    <source>
        <dbReference type="ARBA" id="ARBA00004924"/>
    </source>
</evidence>
<reference evidence="9" key="1">
    <citation type="journal article" date="2021" name="J Fungi (Basel)">
        <title>Virulence traits and population genomics of the black yeast Aureobasidium melanogenum.</title>
        <authorList>
            <person name="Cernosa A."/>
            <person name="Sun X."/>
            <person name="Gostincar C."/>
            <person name="Fang C."/>
            <person name="Gunde-Cimerman N."/>
            <person name="Song Z."/>
        </authorList>
    </citation>
    <scope>NUCLEOTIDE SEQUENCE</scope>
    <source>
        <strain evidence="9">EXF-9298</strain>
    </source>
</reference>
<dbReference type="GO" id="GO:0016853">
    <property type="term" value="F:isomerase activity"/>
    <property type="evidence" value="ECO:0007669"/>
    <property type="project" value="UniProtKB-KW"/>
</dbReference>
<dbReference type="PANTHER" id="PTHR11941:SF68">
    <property type="entry name" value="CARNITINYL-COA DEHYDRATASE"/>
    <property type="match status" value="1"/>
</dbReference>